<evidence type="ECO:0000313" key="2">
    <source>
        <dbReference type="Proteomes" id="UP000240322"/>
    </source>
</evidence>
<organism evidence="1 2">
    <name type="scientific">Candidatus Marsarchaeota G2 archaeon OSP_D</name>
    <dbReference type="NCBI Taxonomy" id="1978157"/>
    <lineage>
        <taxon>Archaea</taxon>
        <taxon>Candidatus Marsarchaeota</taxon>
        <taxon>Candidatus Marsarchaeota group 2</taxon>
    </lineage>
</organism>
<dbReference type="EMBL" id="NEXE01000005">
    <property type="protein sequence ID" value="PSN92364.1"/>
    <property type="molecule type" value="Genomic_DNA"/>
</dbReference>
<dbReference type="InterPro" id="IPR012440">
    <property type="entry name" value="DUF1641"/>
</dbReference>
<dbReference type="PANTHER" id="PTHR38433">
    <property type="match status" value="1"/>
</dbReference>
<dbReference type="Pfam" id="PF07849">
    <property type="entry name" value="DUF1641"/>
    <property type="match status" value="1"/>
</dbReference>
<comment type="caution">
    <text evidence="1">The sequence shown here is derived from an EMBL/GenBank/DDBJ whole genome shotgun (WGS) entry which is preliminary data.</text>
</comment>
<accession>A0A2R6B156</accession>
<evidence type="ECO:0000313" key="1">
    <source>
        <dbReference type="EMBL" id="PSN92364.1"/>
    </source>
</evidence>
<dbReference type="Proteomes" id="UP000240322">
    <property type="component" value="Unassembled WGS sequence"/>
</dbReference>
<dbReference type="PANTHER" id="PTHR38433:SF1">
    <property type="entry name" value="DUF1641 DOMAIN-CONTAINING PROTEIN"/>
    <property type="match status" value="1"/>
</dbReference>
<name>A0A2R6B156_9ARCH</name>
<gene>
    <name evidence="1" type="ORF">B9Q03_01180</name>
</gene>
<reference evidence="1 2" key="1">
    <citation type="submission" date="2017-04" db="EMBL/GenBank/DDBJ databases">
        <title>Novel microbial lineages endemic to geothermal iron-oxide mats fill important gaps in the evolutionary history of Archaea.</title>
        <authorList>
            <person name="Jay Z.J."/>
            <person name="Beam J.P."/>
            <person name="Dlakic M."/>
            <person name="Rusch D.B."/>
            <person name="Kozubal M.A."/>
            <person name="Inskeep W.P."/>
        </authorList>
    </citation>
    <scope>NUCLEOTIDE SEQUENCE [LARGE SCALE GENOMIC DNA]</scope>
    <source>
        <strain evidence="1">OSP_D</strain>
    </source>
</reference>
<protein>
    <recommendedName>
        <fullName evidence="3">DUF1641 domain-containing protein</fullName>
    </recommendedName>
</protein>
<dbReference type="AlphaFoldDB" id="A0A2R6B156"/>
<evidence type="ECO:0008006" key="3">
    <source>
        <dbReference type="Google" id="ProtNLM"/>
    </source>
</evidence>
<sequence>MAKPTARVERKAEEPTLDLDTLVKQFVSRQEAFNEFMDVIQLLHERGILTALKAALERYEDLLGVLADWLNSMGTQSPANLLELVNTLTKANIRGLSSIISAASKGAATSGNKQPPSLEGLLKSLEEDDVKRGLWVVIQILREIGSSSLE</sequence>
<proteinExistence type="predicted"/>